<sequence length="132" mass="15896">MLITSEHIESLKNRQMTQDVYLMIMRSYRFEKALILNAKLNEKELRDKFRQLNKSFQICEFKINGIDKYHPDFCFSWVVKRVMNKMNLSARKALELADKFRVDTKAKTDYAGINERIRIKNKHFYSHKLNKS</sequence>
<dbReference type="Proteomes" id="UP000266701">
    <property type="component" value="Unassembled WGS sequence"/>
</dbReference>
<protein>
    <submittedName>
        <fullName evidence="1">Uncharacterized protein</fullName>
    </submittedName>
</protein>
<evidence type="ECO:0000313" key="2">
    <source>
        <dbReference type="Proteomes" id="UP000266701"/>
    </source>
</evidence>
<evidence type="ECO:0000313" key="1">
    <source>
        <dbReference type="EMBL" id="RGP89805.1"/>
    </source>
</evidence>
<gene>
    <name evidence="1" type="ORF">BC353_09590</name>
</gene>
<organism evidence="1 2">
    <name type="scientific">Vibrio cholerae</name>
    <dbReference type="NCBI Taxonomy" id="666"/>
    <lineage>
        <taxon>Bacteria</taxon>
        <taxon>Pseudomonadati</taxon>
        <taxon>Pseudomonadota</taxon>
        <taxon>Gammaproteobacteria</taxon>
        <taxon>Vibrionales</taxon>
        <taxon>Vibrionaceae</taxon>
        <taxon>Vibrio</taxon>
    </lineage>
</organism>
<proteinExistence type="predicted"/>
<dbReference type="EMBL" id="MCBA01000067">
    <property type="protein sequence ID" value="RGP89805.1"/>
    <property type="molecule type" value="Genomic_DNA"/>
</dbReference>
<reference evidence="1 2" key="1">
    <citation type="journal article" date="2017" name="Emerg. Infect. Dis.">
        <title>Carbapenemase VCC-1-Producing Vibrio cholerae in Coastal Waters of Germany.</title>
        <authorList>
            <person name="Hammerl J.A."/>
            <person name="Jackel C."/>
            <person name="Bortolaia V."/>
            <person name="Schwartz K."/>
            <person name="Bier N."/>
            <person name="Hendriksen R.S."/>
            <person name="Guerra B."/>
            <person name="Strauch E."/>
        </authorList>
    </citation>
    <scope>NUCLEOTIDE SEQUENCE [LARGE SCALE GENOMIC DNA]</scope>
    <source>
        <strain evidence="1 2">VN-2825</strain>
    </source>
</reference>
<name>A0A395U043_VIBCL</name>
<comment type="caution">
    <text evidence="1">The sequence shown here is derived from an EMBL/GenBank/DDBJ whole genome shotgun (WGS) entry which is preliminary data.</text>
</comment>
<accession>A0A395U043</accession>
<dbReference type="AlphaFoldDB" id="A0A395U043"/>